<comment type="caution">
    <text evidence="1">The sequence shown here is derived from an EMBL/GenBank/DDBJ whole genome shotgun (WGS) entry which is preliminary data.</text>
</comment>
<name>A0ABT2Y775_9MOLU</name>
<accession>A0ABT2Y775</accession>
<evidence type="ECO:0000313" key="2">
    <source>
        <dbReference type="Proteomes" id="UP001177160"/>
    </source>
</evidence>
<proteinExistence type="predicted"/>
<dbReference type="InterPro" id="IPR014975">
    <property type="entry name" value="DUF1836"/>
</dbReference>
<sequence>MNELNELLALLQVFKTPAYDKLPEIDLYMDQVLTYIKKHLPPFKESDKDILTASMINNYVKDNVIKNPVDKKYDKEAIASLIMVANLKRVLPIQDIKTILSSPNDIEKLYSVYQKNLDAVNQSMLNMEKALTAEDELTKIALELAIDASVKAYFAHMMLSKDTEHSKEKKKKDKEKNTQE</sequence>
<reference evidence="1" key="1">
    <citation type="submission" date="2022-09" db="EMBL/GenBank/DDBJ databases">
        <title>Novel Mycoplasma species identified in domestic and wild animals.</title>
        <authorList>
            <person name="Volokhov D.V."/>
            <person name="Furtak V.A."/>
            <person name="Zagorodnyaya T.A."/>
        </authorList>
    </citation>
    <scope>NUCLEOTIDE SEQUENCE</scope>
    <source>
        <strain evidence="1">Oakley</strain>
    </source>
</reference>
<dbReference type="PANTHER" id="PTHR40056">
    <property type="entry name" value="HYPOTHETICAL CYTOSOLIC PROTEIN"/>
    <property type="match status" value="1"/>
</dbReference>
<dbReference type="Pfam" id="PF08876">
    <property type="entry name" value="DUF1836"/>
    <property type="match status" value="1"/>
</dbReference>
<evidence type="ECO:0000313" key="1">
    <source>
        <dbReference type="EMBL" id="MCV2232587.1"/>
    </source>
</evidence>
<dbReference type="Proteomes" id="UP001177160">
    <property type="component" value="Unassembled WGS sequence"/>
</dbReference>
<dbReference type="RefSeq" id="WP_263608775.1">
    <property type="nucleotide sequence ID" value="NZ_JAOVQM010000006.1"/>
</dbReference>
<dbReference type="EMBL" id="JAOVQM010000006">
    <property type="protein sequence ID" value="MCV2232587.1"/>
    <property type="molecule type" value="Genomic_DNA"/>
</dbReference>
<protein>
    <submittedName>
        <fullName evidence="1">DUF1836 domain-containing protein</fullName>
    </submittedName>
</protein>
<keyword evidence="2" id="KW-1185">Reference proteome</keyword>
<gene>
    <name evidence="1" type="ORF">N7548_07090</name>
</gene>
<organism evidence="1 2">
    <name type="scientific">Paracholeplasma manati</name>
    <dbReference type="NCBI Taxonomy" id="591373"/>
    <lineage>
        <taxon>Bacteria</taxon>
        <taxon>Bacillati</taxon>
        <taxon>Mycoplasmatota</taxon>
        <taxon>Mollicutes</taxon>
        <taxon>Acholeplasmatales</taxon>
        <taxon>Acholeplasmataceae</taxon>
        <taxon>Paracholeplasma</taxon>
    </lineage>
</organism>
<dbReference type="PANTHER" id="PTHR40056:SF1">
    <property type="entry name" value="DUF1836 DOMAIN-CONTAINING PROTEIN"/>
    <property type="match status" value="1"/>
</dbReference>